<evidence type="ECO:0000313" key="3">
    <source>
        <dbReference type="Proteomes" id="UP001197093"/>
    </source>
</evidence>
<gene>
    <name evidence="2" type="ORF">NEMBOFW57_005912</name>
</gene>
<comment type="caution">
    <text evidence="2">The sequence shown here is derived from an EMBL/GenBank/DDBJ whole genome shotgun (WGS) entry which is preliminary data.</text>
</comment>
<reference evidence="2" key="1">
    <citation type="submission" date="2023-02" db="EMBL/GenBank/DDBJ databases">
        <authorList>
            <person name="Palmer J.M."/>
        </authorList>
    </citation>
    <scope>NUCLEOTIDE SEQUENCE</scope>
    <source>
        <strain evidence="2">FW57</strain>
    </source>
</reference>
<protein>
    <submittedName>
        <fullName evidence="2">Uncharacterized protein</fullName>
    </submittedName>
</protein>
<sequence length="270" mass="29887">MIIELESNRTNTAYEKLMSAALETLVPAGAGSPLLPSPPPPPCTSIHLHTLTITISPLMQTHRGERAPGSGNHSVTAHDGRFLTTVGFFSRGAPVLKALQRLNVDFLRINVHVNSDIKDGVVDSEDEEDSDGADGDSDTASVRAQRPRRRHLETTIDLRCLPRHMEALSRNGMMGHLWANDALMQEKRRAQGAEAEKTLAQLRRHIEDACLRPEMALRGGVWEDHGAAERRRREQQAKEDARFDADARQGMDSLIISIARVGGELRAYRP</sequence>
<name>A0AAD4EXS8_9PEZI</name>
<keyword evidence="3" id="KW-1185">Reference proteome</keyword>
<feature type="region of interest" description="Disordered" evidence="1">
    <location>
        <begin position="121"/>
        <end position="149"/>
    </location>
</feature>
<organism evidence="2 3">
    <name type="scientific">Staphylotrichum longicolle</name>
    <dbReference type="NCBI Taxonomy" id="669026"/>
    <lineage>
        <taxon>Eukaryota</taxon>
        <taxon>Fungi</taxon>
        <taxon>Dikarya</taxon>
        <taxon>Ascomycota</taxon>
        <taxon>Pezizomycotina</taxon>
        <taxon>Sordariomycetes</taxon>
        <taxon>Sordariomycetidae</taxon>
        <taxon>Sordariales</taxon>
        <taxon>Chaetomiaceae</taxon>
        <taxon>Staphylotrichum</taxon>
    </lineage>
</organism>
<accession>A0AAD4EXS8</accession>
<dbReference type="EMBL" id="JAHCVI010000002">
    <property type="protein sequence ID" value="KAG7289541.1"/>
    <property type="molecule type" value="Genomic_DNA"/>
</dbReference>
<feature type="compositionally biased region" description="Acidic residues" evidence="1">
    <location>
        <begin position="122"/>
        <end position="137"/>
    </location>
</feature>
<evidence type="ECO:0000313" key="2">
    <source>
        <dbReference type="EMBL" id="KAG7289541.1"/>
    </source>
</evidence>
<evidence type="ECO:0000256" key="1">
    <source>
        <dbReference type="SAM" id="MobiDB-lite"/>
    </source>
</evidence>
<proteinExistence type="predicted"/>
<dbReference type="AlphaFoldDB" id="A0AAD4EXS8"/>
<dbReference type="Proteomes" id="UP001197093">
    <property type="component" value="Unassembled WGS sequence"/>
</dbReference>